<dbReference type="PANTHER" id="PTHR11668:SF199">
    <property type="entry name" value="SERINE_THREONINE-PROTEIN PHOSPHATASE"/>
    <property type="match status" value="1"/>
</dbReference>
<dbReference type="InterPro" id="IPR006186">
    <property type="entry name" value="Ser/Thr-sp_prot-phosphatase"/>
</dbReference>
<keyword evidence="5" id="KW-0464">Manganese</keyword>
<evidence type="ECO:0000256" key="6">
    <source>
        <dbReference type="ARBA" id="ARBA00037818"/>
    </source>
</evidence>
<evidence type="ECO:0000313" key="13">
    <source>
        <dbReference type="WBParaSite" id="BXY_0274000.1"/>
    </source>
</evidence>
<evidence type="ECO:0000256" key="4">
    <source>
        <dbReference type="ARBA" id="ARBA00022912"/>
    </source>
</evidence>
<evidence type="ECO:0000256" key="1">
    <source>
        <dbReference type="ARBA" id="ARBA00008294"/>
    </source>
</evidence>
<comment type="catalytic activity">
    <reaction evidence="7">
        <text>O-phospho-L-seryl-[protein] + H2O = L-seryl-[protein] + phosphate</text>
        <dbReference type="Rhea" id="RHEA:20629"/>
        <dbReference type="Rhea" id="RHEA-COMP:9863"/>
        <dbReference type="Rhea" id="RHEA-COMP:11604"/>
        <dbReference type="ChEBI" id="CHEBI:15377"/>
        <dbReference type="ChEBI" id="CHEBI:29999"/>
        <dbReference type="ChEBI" id="CHEBI:43474"/>
        <dbReference type="ChEBI" id="CHEBI:83421"/>
        <dbReference type="EC" id="3.1.3.16"/>
    </reaction>
</comment>
<dbReference type="PANTHER" id="PTHR11668">
    <property type="entry name" value="SERINE/THREONINE PROTEIN PHOSPHATASE"/>
    <property type="match status" value="1"/>
</dbReference>
<feature type="domain" description="Serine/threonine specific protein phosphatases" evidence="11">
    <location>
        <begin position="128"/>
        <end position="133"/>
    </location>
</feature>
<evidence type="ECO:0000259" key="11">
    <source>
        <dbReference type="PROSITE" id="PS00125"/>
    </source>
</evidence>
<dbReference type="GO" id="GO:0031272">
    <property type="term" value="P:regulation of pseudopodium assembly"/>
    <property type="evidence" value="ECO:0007669"/>
    <property type="project" value="UniProtKB-ARBA"/>
</dbReference>
<dbReference type="Pfam" id="PF00149">
    <property type="entry name" value="Metallophos"/>
    <property type="match status" value="1"/>
</dbReference>
<dbReference type="GO" id="GO:0031143">
    <property type="term" value="C:pseudopodium"/>
    <property type="evidence" value="ECO:0007669"/>
    <property type="project" value="UniProtKB-SubCell"/>
</dbReference>
<evidence type="ECO:0000256" key="3">
    <source>
        <dbReference type="ARBA" id="ARBA00022801"/>
    </source>
</evidence>
<comment type="function">
    <text evidence="9">Probable phosphatase which plays a redundant role with gsp-4 in spermatogenesis by regulating sister chromatid segregation during meiosis. In addition, involved in sperm motility by controlling the dynamic disassembly of major sperm proteins (MSP) in the spermatozoan pseudopodium.</text>
</comment>
<comment type="catalytic activity">
    <reaction evidence="8 10">
        <text>O-phospho-L-threonyl-[protein] + H2O = L-threonyl-[protein] + phosphate</text>
        <dbReference type="Rhea" id="RHEA:47004"/>
        <dbReference type="Rhea" id="RHEA-COMP:11060"/>
        <dbReference type="Rhea" id="RHEA-COMP:11605"/>
        <dbReference type="ChEBI" id="CHEBI:15377"/>
        <dbReference type="ChEBI" id="CHEBI:30013"/>
        <dbReference type="ChEBI" id="CHEBI:43474"/>
        <dbReference type="ChEBI" id="CHEBI:61977"/>
        <dbReference type="EC" id="3.1.3.16"/>
    </reaction>
</comment>
<dbReference type="GO" id="GO:0097723">
    <property type="term" value="P:amoeboid sperm motility"/>
    <property type="evidence" value="ECO:0007669"/>
    <property type="project" value="UniProtKB-ARBA"/>
</dbReference>
<dbReference type="InterPro" id="IPR031675">
    <property type="entry name" value="STPPase_N"/>
</dbReference>
<dbReference type="InterPro" id="IPR029052">
    <property type="entry name" value="Metallo-depent_PP-like"/>
</dbReference>
<dbReference type="InterPro" id="IPR004843">
    <property type="entry name" value="Calcineurin-like_PHP"/>
</dbReference>
<name>A0A1I7RPU9_BURXY</name>
<dbReference type="GO" id="GO:0007060">
    <property type="term" value="P:male meiosis chromosome segregation"/>
    <property type="evidence" value="ECO:0007669"/>
    <property type="project" value="UniProtKB-ARBA"/>
</dbReference>
<dbReference type="SUPFAM" id="SSF56300">
    <property type="entry name" value="Metallo-dependent phosphatases"/>
    <property type="match status" value="1"/>
</dbReference>
<evidence type="ECO:0000256" key="5">
    <source>
        <dbReference type="ARBA" id="ARBA00023211"/>
    </source>
</evidence>
<dbReference type="Proteomes" id="UP000095284">
    <property type="component" value="Unplaced"/>
</dbReference>
<accession>A0A1I7RPU9</accession>
<dbReference type="FunFam" id="3.60.21.10:FF:000026">
    <property type="entry name" value="Serine/threonine-protein phosphatase"/>
    <property type="match status" value="1"/>
</dbReference>
<evidence type="ECO:0000256" key="2">
    <source>
        <dbReference type="ARBA" id="ARBA00022723"/>
    </source>
</evidence>
<dbReference type="Pfam" id="PF16891">
    <property type="entry name" value="STPPase_N"/>
    <property type="match status" value="1"/>
</dbReference>
<evidence type="ECO:0000313" key="12">
    <source>
        <dbReference type="Proteomes" id="UP000095284"/>
    </source>
</evidence>
<protein>
    <recommendedName>
        <fullName evidence="10">Serine/threonine-protein phosphatase</fullName>
        <ecNumber evidence="10">3.1.3.16</ecNumber>
    </recommendedName>
</protein>
<dbReference type="AlphaFoldDB" id="A0A1I7RPU9"/>
<dbReference type="GO" id="GO:0018991">
    <property type="term" value="P:egg-laying behavior"/>
    <property type="evidence" value="ECO:0007669"/>
    <property type="project" value="UniProtKB-ARBA"/>
</dbReference>
<keyword evidence="2" id="KW-0479">Metal-binding</keyword>
<evidence type="ECO:0000256" key="10">
    <source>
        <dbReference type="RuleBase" id="RU004273"/>
    </source>
</evidence>
<evidence type="ECO:0000256" key="7">
    <source>
        <dbReference type="ARBA" id="ARBA00047761"/>
    </source>
</evidence>
<dbReference type="PROSITE" id="PS00125">
    <property type="entry name" value="SER_THR_PHOSPHATASE"/>
    <property type="match status" value="1"/>
</dbReference>
<dbReference type="SMART" id="SM00156">
    <property type="entry name" value="PP2Ac"/>
    <property type="match status" value="1"/>
</dbReference>
<dbReference type="Gene3D" id="3.60.21.10">
    <property type="match status" value="1"/>
</dbReference>
<dbReference type="GO" id="GO:0005737">
    <property type="term" value="C:cytoplasm"/>
    <property type="evidence" value="ECO:0007669"/>
    <property type="project" value="TreeGrafter"/>
</dbReference>
<dbReference type="GO" id="GO:0046872">
    <property type="term" value="F:metal ion binding"/>
    <property type="evidence" value="ECO:0007669"/>
    <property type="project" value="UniProtKB-KW"/>
</dbReference>
<dbReference type="PRINTS" id="PR00114">
    <property type="entry name" value="STPHPHTASE"/>
</dbReference>
<dbReference type="GO" id="GO:0004722">
    <property type="term" value="F:protein serine/threonine phosphatase activity"/>
    <property type="evidence" value="ECO:0007669"/>
    <property type="project" value="UniProtKB-EC"/>
</dbReference>
<keyword evidence="3 10" id="KW-0378">Hydrolase</keyword>
<evidence type="ECO:0000256" key="8">
    <source>
        <dbReference type="ARBA" id="ARBA00048336"/>
    </source>
</evidence>
<evidence type="ECO:0000256" key="9">
    <source>
        <dbReference type="ARBA" id="ARBA00054219"/>
    </source>
</evidence>
<reference evidence="13" key="1">
    <citation type="submission" date="2016-11" db="UniProtKB">
        <authorList>
            <consortium name="WormBaseParasite"/>
        </authorList>
    </citation>
    <scope>IDENTIFICATION</scope>
</reference>
<comment type="subcellular location">
    <subcellularLocation>
        <location evidence="6">Cell projection</location>
        <location evidence="6">Pseudopodium</location>
    </subcellularLocation>
</comment>
<dbReference type="eggNOG" id="KOG0374">
    <property type="taxonomic scope" value="Eukaryota"/>
</dbReference>
<dbReference type="EC" id="3.1.3.16" evidence="10"/>
<dbReference type="WBParaSite" id="BXY_0274000.1">
    <property type="protein sequence ID" value="BXY_0274000.1"/>
    <property type="gene ID" value="BXY_0274000"/>
</dbReference>
<organism evidence="12 13">
    <name type="scientific">Bursaphelenchus xylophilus</name>
    <name type="common">Pinewood nematode worm</name>
    <name type="synonym">Aphelenchoides xylophilus</name>
    <dbReference type="NCBI Taxonomy" id="6326"/>
    <lineage>
        <taxon>Eukaryota</taxon>
        <taxon>Metazoa</taxon>
        <taxon>Ecdysozoa</taxon>
        <taxon>Nematoda</taxon>
        <taxon>Chromadorea</taxon>
        <taxon>Rhabditida</taxon>
        <taxon>Tylenchina</taxon>
        <taxon>Tylenchomorpha</taxon>
        <taxon>Aphelenchoidea</taxon>
        <taxon>Aphelenchoididae</taxon>
        <taxon>Bursaphelenchus</taxon>
    </lineage>
</organism>
<keyword evidence="4" id="KW-0904">Protein phosphatase</keyword>
<dbReference type="GO" id="GO:0000785">
    <property type="term" value="C:chromatin"/>
    <property type="evidence" value="ECO:0007669"/>
    <property type="project" value="UniProtKB-ARBA"/>
</dbReference>
<sequence>MVKSGGIQEMAGKLDVDYLIEYLMGVGRPGTGLSTCVGEPDIMELLVAVKEHFLEQPMMLELDPPLTICGDIHGQFNDLMRIFNKTGFPNVTNYLFLGDYIDRGKMNMETILLLFSFKLKYPRNFFLLRGNHETQLVNRIYGFYEELNRRYRSIKLYNTFQDVFNCMPLTALVGDRILCMHGGLSPDLYNGNSLQVLKEILRPLPDPPNPSLPLDLLWADPDIATDKFKFSIRGVSCTFGVEVINAVCQKYDLDLICRAHQVVQDGYEFFANRKLVTLFSAPHYCGQFDNAAAVMIVSKNLQCSFKLLRPKFPASKAQKNDFQLTMYGKAPA</sequence>
<dbReference type="GO" id="GO:0005634">
    <property type="term" value="C:nucleus"/>
    <property type="evidence" value="ECO:0007669"/>
    <property type="project" value="TreeGrafter"/>
</dbReference>
<comment type="similarity">
    <text evidence="1 10">Belongs to the PPP phosphatase family.</text>
</comment>
<dbReference type="InterPro" id="IPR050341">
    <property type="entry name" value="PP1_catalytic_subunit"/>
</dbReference>
<proteinExistence type="inferred from homology"/>